<accession>A0A1C3E7A2</accession>
<dbReference type="Proteomes" id="UP000094828">
    <property type="component" value="Unassembled WGS sequence"/>
</dbReference>
<keyword evidence="2" id="KW-1185">Reference proteome</keyword>
<dbReference type="EMBL" id="LYDR01000144">
    <property type="protein sequence ID" value="ODA29094.1"/>
    <property type="molecule type" value="Genomic_DNA"/>
</dbReference>
<protein>
    <submittedName>
        <fullName evidence="1">Uncharacterized protein</fullName>
    </submittedName>
</protein>
<name>A0A1C3E7A2_9PLAN</name>
<evidence type="ECO:0000313" key="1">
    <source>
        <dbReference type="EMBL" id="ODA29094.1"/>
    </source>
</evidence>
<reference evidence="1 2" key="1">
    <citation type="submission" date="2016-05" db="EMBL/GenBank/DDBJ databases">
        <title>Genomic and physiological characterization of Planctopirus sp. isolated from fresh water lake.</title>
        <authorList>
            <person name="Subhash Y."/>
            <person name="Ramana C."/>
        </authorList>
    </citation>
    <scope>NUCLEOTIDE SEQUENCE [LARGE SCALE GENOMIC DNA]</scope>
    <source>
        <strain evidence="1 2">JC280</strain>
    </source>
</reference>
<gene>
    <name evidence="1" type="ORF">A6X21_09775</name>
</gene>
<comment type="caution">
    <text evidence="1">The sequence shown here is derived from an EMBL/GenBank/DDBJ whole genome shotgun (WGS) entry which is preliminary data.</text>
</comment>
<sequence length="106" mass="12015">MVAKVRILTKAPRVDQQENQPLPEVGAFQINKLRRRPTIDFYPWCAVEVNDSDSPSGEPVNRDPLALAHFYQSLLDSNVVDSRAALARYLGVSRARVTQVLNRLKR</sequence>
<proteinExistence type="predicted"/>
<dbReference type="AlphaFoldDB" id="A0A1C3E7A2"/>
<organism evidence="1 2">
    <name type="scientific">Planctopirus hydrillae</name>
    <dbReference type="NCBI Taxonomy" id="1841610"/>
    <lineage>
        <taxon>Bacteria</taxon>
        <taxon>Pseudomonadati</taxon>
        <taxon>Planctomycetota</taxon>
        <taxon>Planctomycetia</taxon>
        <taxon>Planctomycetales</taxon>
        <taxon>Planctomycetaceae</taxon>
        <taxon>Planctopirus</taxon>
    </lineage>
</organism>
<evidence type="ECO:0000313" key="2">
    <source>
        <dbReference type="Proteomes" id="UP000094828"/>
    </source>
</evidence>